<gene>
    <name evidence="2" type="ORF">ACFPK8_04205</name>
</gene>
<accession>A0ABW0FCH2</accession>
<evidence type="ECO:0000313" key="3">
    <source>
        <dbReference type="Proteomes" id="UP001595937"/>
    </source>
</evidence>
<reference evidence="3" key="1">
    <citation type="journal article" date="2019" name="Int. J. Syst. Evol. Microbiol.">
        <title>The Global Catalogue of Microorganisms (GCM) 10K type strain sequencing project: providing services to taxonomists for standard genome sequencing and annotation.</title>
        <authorList>
            <consortium name="The Broad Institute Genomics Platform"/>
            <consortium name="The Broad Institute Genome Sequencing Center for Infectious Disease"/>
            <person name="Wu L."/>
            <person name="Ma J."/>
        </authorList>
    </citation>
    <scope>NUCLEOTIDE SEQUENCE [LARGE SCALE GENOMIC DNA]</scope>
    <source>
        <strain evidence="3">CGMCC 1.16455</strain>
    </source>
</reference>
<dbReference type="RefSeq" id="WP_193116205.1">
    <property type="nucleotide sequence ID" value="NZ_BAAAIR010000046.1"/>
</dbReference>
<feature type="domain" description="Cupin type-2" evidence="1">
    <location>
        <begin position="38"/>
        <end position="102"/>
    </location>
</feature>
<comment type="caution">
    <text evidence="2">The sequence shown here is derived from an EMBL/GenBank/DDBJ whole genome shotgun (WGS) entry which is preliminary data.</text>
</comment>
<dbReference type="Pfam" id="PF07883">
    <property type="entry name" value="Cupin_2"/>
    <property type="match status" value="1"/>
</dbReference>
<protein>
    <submittedName>
        <fullName evidence="2">Cupin domain-containing protein</fullName>
    </submittedName>
</protein>
<keyword evidence="3" id="KW-1185">Reference proteome</keyword>
<proteinExistence type="predicted"/>
<dbReference type="InterPro" id="IPR013096">
    <property type="entry name" value="Cupin_2"/>
</dbReference>
<dbReference type="EMBL" id="JBHSLN010000012">
    <property type="protein sequence ID" value="MFC5296703.1"/>
    <property type="molecule type" value="Genomic_DNA"/>
</dbReference>
<organism evidence="2 3">
    <name type="scientific">Brachybacterium tyrofermentans</name>
    <dbReference type="NCBI Taxonomy" id="47848"/>
    <lineage>
        <taxon>Bacteria</taxon>
        <taxon>Bacillati</taxon>
        <taxon>Actinomycetota</taxon>
        <taxon>Actinomycetes</taxon>
        <taxon>Micrococcales</taxon>
        <taxon>Dermabacteraceae</taxon>
        <taxon>Brachybacterium</taxon>
    </lineage>
</organism>
<evidence type="ECO:0000313" key="2">
    <source>
        <dbReference type="EMBL" id="MFC5296703.1"/>
    </source>
</evidence>
<dbReference type="GeneID" id="303298581"/>
<sequence>MRIVTLPRQQITAFASSGVAMDFLPRITDAERAHVQIAHLAAGGTLGEHPAGMRQVFAVLSGHGEVSADGGSRRPISAGQAAFWEPGEVHQTWASSDMVVVIVETAGRLDPDELFIEVRATREGPATD</sequence>
<dbReference type="Gene3D" id="2.60.120.10">
    <property type="entry name" value="Jelly Rolls"/>
    <property type="match status" value="1"/>
</dbReference>
<name>A0ABW0FCH2_9MICO</name>
<evidence type="ECO:0000259" key="1">
    <source>
        <dbReference type="Pfam" id="PF07883"/>
    </source>
</evidence>
<dbReference type="InterPro" id="IPR011051">
    <property type="entry name" value="RmlC_Cupin_sf"/>
</dbReference>
<dbReference type="Proteomes" id="UP001595937">
    <property type="component" value="Unassembled WGS sequence"/>
</dbReference>
<dbReference type="InterPro" id="IPR014710">
    <property type="entry name" value="RmlC-like_jellyroll"/>
</dbReference>
<dbReference type="SUPFAM" id="SSF51182">
    <property type="entry name" value="RmlC-like cupins"/>
    <property type="match status" value="1"/>
</dbReference>